<dbReference type="SUPFAM" id="SSF52172">
    <property type="entry name" value="CheY-like"/>
    <property type="match status" value="1"/>
</dbReference>
<dbReference type="Gene3D" id="3.40.50.2300">
    <property type="match status" value="1"/>
</dbReference>
<organism evidence="4 5">
    <name type="scientific">Paramagnetospirillum kuznetsovii</name>
    <dbReference type="NCBI Taxonomy" id="2053833"/>
    <lineage>
        <taxon>Bacteria</taxon>
        <taxon>Pseudomonadati</taxon>
        <taxon>Pseudomonadota</taxon>
        <taxon>Alphaproteobacteria</taxon>
        <taxon>Rhodospirillales</taxon>
        <taxon>Magnetospirillaceae</taxon>
        <taxon>Paramagnetospirillum</taxon>
    </lineage>
</organism>
<dbReference type="InterPro" id="IPR050595">
    <property type="entry name" value="Bact_response_regulator"/>
</dbReference>
<dbReference type="Pfam" id="PF00072">
    <property type="entry name" value="Response_reg"/>
    <property type="match status" value="1"/>
</dbReference>
<dbReference type="Proteomes" id="UP000251075">
    <property type="component" value="Unassembled WGS sequence"/>
</dbReference>
<name>A0A364NU34_9PROT</name>
<dbReference type="RefSeq" id="WP_112146923.1">
    <property type="nucleotide sequence ID" value="NZ_PGTO01000020.1"/>
</dbReference>
<evidence type="ECO:0000313" key="4">
    <source>
        <dbReference type="EMBL" id="RAU20572.1"/>
    </source>
</evidence>
<dbReference type="PROSITE" id="PS50110">
    <property type="entry name" value="RESPONSE_REGULATORY"/>
    <property type="match status" value="1"/>
</dbReference>
<dbReference type="OrthoDB" id="9786548at2"/>
<protein>
    <submittedName>
        <fullName evidence="4">Response regulator</fullName>
    </submittedName>
</protein>
<accession>A0A364NU34</accession>
<evidence type="ECO:0000256" key="2">
    <source>
        <dbReference type="PROSITE-ProRule" id="PRU00169"/>
    </source>
</evidence>
<feature type="modified residue" description="4-aspartylphosphate" evidence="2">
    <location>
        <position position="62"/>
    </location>
</feature>
<proteinExistence type="predicted"/>
<evidence type="ECO:0000256" key="1">
    <source>
        <dbReference type="ARBA" id="ARBA00022553"/>
    </source>
</evidence>
<keyword evidence="1 2" id="KW-0597">Phosphoprotein</keyword>
<evidence type="ECO:0000259" key="3">
    <source>
        <dbReference type="PROSITE" id="PS50110"/>
    </source>
</evidence>
<dbReference type="InterPro" id="IPR001789">
    <property type="entry name" value="Sig_transdc_resp-reg_receiver"/>
</dbReference>
<comment type="caution">
    <text evidence="4">The sequence shown here is derived from an EMBL/GenBank/DDBJ whole genome shotgun (WGS) entry which is preliminary data.</text>
</comment>
<feature type="domain" description="Response regulatory" evidence="3">
    <location>
        <begin position="12"/>
        <end position="129"/>
    </location>
</feature>
<gene>
    <name evidence="4" type="ORF">CU669_17680</name>
</gene>
<keyword evidence="5" id="KW-1185">Reference proteome</keyword>
<sequence>MPTPAVDLTALKVLIIDDQEFVRAIVKKMLQQVGIGTVVEAHDGNSGLEVAERELPDVVVCDVQMRPVDGFGFVKSLRAQPFGRAMPVIMLTAHTDSTTVARAKELDVDAFLAKPVLPPALKDKIITVITNARTG</sequence>
<evidence type="ECO:0000313" key="5">
    <source>
        <dbReference type="Proteomes" id="UP000251075"/>
    </source>
</evidence>
<dbReference type="PANTHER" id="PTHR44591:SF3">
    <property type="entry name" value="RESPONSE REGULATORY DOMAIN-CONTAINING PROTEIN"/>
    <property type="match status" value="1"/>
</dbReference>
<dbReference type="InterPro" id="IPR011006">
    <property type="entry name" value="CheY-like_superfamily"/>
</dbReference>
<reference evidence="4 5" key="1">
    <citation type="submission" date="2017-11" db="EMBL/GenBank/DDBJ databases">
        <title>Draft genome sequence of magnetotactic bacterium Magnetospirillum kuznetsovii LBB-42.</title>
        <authorList>
            <person name="Grouzdev D.S."/>
            <person name="Rysina M.S."/>
            <person name="Baslerov R.V."/>
            <person name="Koziaeva V."/>
        </authorList>
    </citation>
    <scope>NUCLEOTIDE SEQUENCE [LARGE SCALE GENOMIC DNA]</scope>
    <source>
        <strain evidence="4 5">LBB-42</strain>
    </source>
</reference>
<dbReference type="CDD" id="cd00156">
    <property type="entry name" value="REC"/>
    <property type="match status" value="1"/>
</dbReference>
<dbReference type="EMBL" id="PGTO01000020">
    <property type="protein sequence ID" value="RAU20572.1"/>
    <property type="molecule type" value="Genomic_DNA"/>
</dbReference>
<dbReference type="PANTHER" id="PTHR44591">
    <property type="entry name" value="STRESS RESPONSE REGULATOR PROTEIN 1"/>
    <property type="match status" value="1"/>
</dbReference>
<dbReference type="SMART" id="SM00448">
    <property type="entry name" value="REC"/>
    <property type="match status" value="1"/>
</dbReference>
<dbReference type="GO" id="GO:0000160">
    <property type="term" value="P:phosphorelay signal transduction system"/>
    <property type="evidence" value="ECO:0007669"/>
    <property type="project" value="InterPro"/>
</dbReference>
<dbReference type="AlphaFoldDB" id="A0A364NU34"/>